<accession>A0ABT5DT75</accession>
<evidence type="ECO:0000313" key="2">
    <source>
        <dbReference type="Proteomes" id="UP001221686"/>
    </source>
</evidence>
<dbReference type="Proteomes" id="UP001221686">
    <property type="component" value="Unassembled WGS sequence"/>
</dbReference>
<sequence length="282" mass="30716">MVKLPRLMGTLFESGVERVQGHEHEGAKSVHAGAEIRATCTLESERLATPGVSKNAWLSAPRRLLIEQVTAAAACAVKLLYSRRCMFDEEAEVRLSPGGRTVRIVRSSCVWRPTDAARGLVEVRFEGKVSRVPAHDVHRLSPRDAQLVAERLLSHSAATFGFHALSQAQRSADALADLLERDFVAVEVDEHRYTWSGPPVPPRPTPPPLEPTTLPALTWIGVSVVDADEPARTFAGAQFRLRLPDGATRSGALDGTASVRVDDIEAGKGWFELVDIPRDPSP</sequence>
<protein>
    <submittedName>
        <fullName evidence="1">Uncharacterized protein</fullName>
    </submittedName>
</protein>
<reference evidence="1 2" key="1">
    <citation type="submission" date="2022-11" db="EMBL/GenBank/DDBJ databases">
        <title>Minimal conservation of predation-associated metabolite biosynthetic gene clusters underscores biosynthetic potential of Myxococcota including descriptions for ten novel species: Archangium lansinium sp. nov., Myxococcus landrumus sp. nov., Nannocystis bai.</title>
        <authorList>
            <person name="Ahearne A."/>
            <person name="Stevens C."/>
            <person name="Dowd S."/>
        </authorList>
    </citation>
    <scope>NUCLEOTIDE SEQUENCE [LARGE SCALE GENOMIC DNA]</scope>
    <source>
        <strain evidence="1 2">BB15-2</strain>
    </source>
</reference>
<dbReference type="RefSeq" id="WP_272085331.1">
    <property type="nucleotide sequence ID" value="NZ_JAQNDL010000001.1"/>
</dbReference>
<gene>
    <name evidence="1" type="ORF">POL25_08070</name>
</gene>
<name>A0ABT5DT75_9BACT</name>
<keyword evidence="2" id="KW-1185">Reference proteome</keyword>
<proteinExistence type="predicted"/>
<organism evidence="1 2">
    <name type="scientific">Nannocystis bainbridge</name>
    <dbReference type="NCBI Taxonomy" id="2995303"/>
    <lineage>
        <taxon>Bacteria</taxon>
        <taxon>Pseudomonadati</taxon>
        <taxon>Myxococcota</taxon>
        <taxon>Polyangia</taxon>
        <taxon>Nannocystales</taxon>
        <taxon>Nannocystaceae</taxon>
        <taxon>Nannocystis</taxon>
    </lineage>
</organism>
<comment type="caution">
    <text evidence="1">The sequence shown here is derived from an EMBL/GenBank/DDBJ whole genome shotgun (WGS) entry which is preliminary data.</text>
</comment>
<dbReference type="EMBL" id="JAQNDL010000001">
    <property type="protein sequence ID" value="MDC0716842.1"/>
    <property type="molecule type" value="Genomic_DNA"/>
</dbReference>
<evidence type="ECO:0000313" key="1">
    <source>
        <dbReference type="EMBL" id="MDC0716842.1"/>
    </source>
</evidence>